<reference evidence="1 2" key="1">
    <citation type="submission" date="2023-11" db="EMBL/GenBank/DDBJ databases">
        <authorList>
            <person name="Panchal A.K."/>
            <person name="Meaney J.S."/>
            <person name="Karas B.J."/>
            <person name="diCenzo G.C."/>
        </authorList>
    </citation>
    <scope>NUCLEOTIDE SEQUENCE [LARGE SCALE GENOMIC DNA]</scope>
    <source>
        <strain evidence="1 2">NZP2235</strain>
    </source>
</reference>
<protein>
    <submittedName>
        <fullName evidence="1">Uncharacterized protein</fullName>
    </submittedName>
</protein>
<dbReference type="EMBL" id="CP139858">
    <property type="protein sequence ID" value="WQC00760.1"/>
    <property type="molecule type" value="Genomic_DNA"/>
</dbReference>
<dbReference type="RefSeq" id="WP_322415547.1">
    <property type="nucleotide sequence ID" value="NZ_CP139858.1"/>
</dbReference>
<keyword evidence="2" id="KW-1185">Reference proteome</keyword>
<sequence>MLFFLPPETLHIEVMPLLLEFMARLDADKSLGNPVDSFAARRVLPALRIGLSAGWHTSCGRTSGKPGLKAVPTILPRSSILGI</sequence>
<dbReference type="Proteomes" id="UP001322481">
    <property type="component" value="Chromosome"/>
</dbReference>
<proteinExistence type="predicted"/>
<name>A0ABZ0VTD7_9HYPH</name>
<evidence type="ECO:0000313" key="1">
    <source>
        <dbReference type="EMBL" id="WQC00760.1"/>
    </source>
</evidence>
<evidence type="ECO:0000313" key="2">
    <source>
        <dbReference type="Proteomes" id="UP001322481"/>
    </source>
</evidence>
<gene>
    <name evidence="1" type="ORF">U0R22_004967</name>
</gene>
<accession>A0ABZ0VTD7</accession>
<organism evidence="1 2">
    <name type="scientific">Mesorhizobium huakuii</name>
    <dbReference type="NCBI Taxonomy" id="28104"/>
    <lineage>
        <taxon>Bacteria</taxon>
        <taxon>Pseudomonadati</taxon>
        <taxon>Pseudomonadota</taxon>
        <taxon>Alphaproteobacteria</taxon>
        <taxon>Hyphomicrobiales</taxon>
        <taxon>Phyllobacteriaceae</taxon>
        <taxon>Mesorhizobium</taxon>
    </lineage>
</organism>